<dbReference type="AlphaFoldDB" id="A0A1M7EKM1"/>
<proteinExistence type="predicted"/>
<name>A0A1M7EKM1_9GAMM</name>
<sequence length="147" mass="16765">MPNLIQMDYPSVWDDLLKESQRWVSEEYPALDSQQAAEKALGDCFPRFLLACFGQEVRQTRAAPWTPLAGRRVLELLVMEKYNWTPDTARALSDTDMILALHKELSRFKLPDEALDACRLDITTAGLEGFIEHGQSQFFKDDADDVV</sequence>
<dbReference type="RefSeq" id="WP_079550645.1">
    <property type="nucleotide sequence ID" value="NZ_LT670847.1"/>
</dbReference>
<evidence type="ECO:0000313" key="1">
    <source>
        <dbReference type="EMBL" id="SHL92156.1"/>
    </source>
</evidence>
<organism evidence="1 2">
    <name type="scientific">Vreelandella subglaciescola</name>
    <dbReference type="NCBI Taxonomy" id="29571"/>
    <lineage>
        <taxon>Bacteria</taxon>
        <taxon>Pseudomonadati</taxon>
        <taxon>Pseudomonadota</taxon>
        <taxon>Gammaproteobacteria</taxon>
        <taxon>Oceanospirillales</taxon>
        <taxon>Halomonadaceae</taxon>
        <taxon>Vreelandella</taxon>
    </lineage>
</organism>
<dbReference type="EMBL" id="LT670847">
    <property type="protein sequence ID" value="SHL92156.1"/>
    <property type="molecule type" value="Genomic_DNA"/>
</dbReference>
<accession>A0A1M7EKM1</accession>
<gene>
    <name evidence="1" type="ORF">SAMN05878437_0274</name>
</gene>
<keyword evidence="2" id="KW-1185">Reference proteome</keyword>
<protein>
    <submittedName>
        <fullName evidence="1">Uncharacterized protein</fullName>
    </submittedName>
</protein>
<dbReference type="Proteomes" id="UP000190911">
    <property type="component" value="Chromosome I"/>
</dbReference>
<evidence type="ECO:0000313" key="2">
    <source>
        <dbReference type="Proteomes" id="UP000190911"/>
    </source>
</evidence>
<dbReference type="InterPro" id="IPR059241">
    <property type="entry name" value="SfIV_phage_associated"/>
</dbReference>
<dbReference type="NCBIfam" id="NF033230">
    <property type="entry name" value="phage_region_01"/>
    <property type="match status" value="1"/>
</dbReference>
<dbReference type="InParanoid" id="A0A1M7EKM1"/>
<reference evidence="1 2" key="1">
    <citation type="submission" date="2016-11" db="EMBL/GenBank/DDBJ databases">
        <authorList>
            <person name="Jaros S."/>
            <person name="Januszkiewicz K."/>
            <person name="Wedrychowicz H."/>
        </authorList>
    </citation>
    <scope>NUCLEOTIDE SEQUENCE [LARGE SCALE GENOMIC DNA]</scope>
    <source>
        <strain evidence="1 2">ACAM 12</strain>
    </source>
</reference>